<dbReference type="InterPro" id="IPR050493">
    <property type="entry name" value="FAD-dep_Monooxygenase_BioMet"/>
</dbReference>
<accession>A0A139AVM6</accession>
<dbReference type="PANTHER" id="PTHR13789">
    <property type="entry name" value="MONOOXYGENASE"/>
    <property type="match status" value="1"/>
</dbReference>
<evidence type="ECO:0000256" key="5">
    <source>
        <dbReference type="ARBA" id="ARBA00023033"/>
    </source>
</evidence>
<evidence type="ECO:0000256" key="2">
    <source>
        <dbReference type="ARBA" id="ARBA00022630"/>
    </source>
</evidence>
<evidence type="ECO:0000313" key="8">
    <source>
        <dbReference type="Proteomes" id="UP000070544"/>
    </source>
</evidence>
<evidence type="ECO:0000313" key="7">
    <source>
        <dbReference type="EMBL" id="KXS20788.1"/>
    </source>
</evidence>
<sequence length="198" mass="21173">MEPKTVIVIGGGPAGALAALVLKKPGLSPATFEKRSKNIVPTAPHPFWEVGGCIDIHSNGIRALERLDLSLIDEVITNSGGTCSKGDFMLMDGTDKMYQYLVPDRPGEHKPLQILQSSFYKILMTRCEKAEIPFNVGKQVVGIEQSDEKVTATFADGTSATGDFLIGTDGMNSTVRKLVFPEAKPPQKLGVGPLASST</sequence>
<protein>
    <submittedName>
        <fullName evidence="7">FAD/NAD(P)-binding domain-containing protein</fullName>
    </submittedName>
</protein>
<organism evidence="7 8">
    <name type="scientific">Gonapodya prolifera (strain JEL478)</name>
    <name type="common">Monoblepharis prolifera</name>
    <dbReference type="NCBI Taxonomy" id="1344416"/>
    <lineage>
        <taxon>Eukaryota</taxon>
        <taxon>Fungi</taxon>
        <taxon>Fungi incertae sedis</taxon>
        <taxon>Chytridiomycota</taxon>
        <taxon>Chytridiomycota incertae sedis</taxon>
        <taxon>Monoblepharidomycetes</taxon>
        <taxon>Monoblepharidales</taxon>
        <taxon>Gonapodyaceae</taxon>
        <taxon>Gonapodya</taxon>
    </lineage>
</organism>
<keyword evidence="4" id="KW-0560">Oxidoreductase</keyword>
<evidence type="ECO:0000256" key="3">
    <source>
        <dbReference type="ARBA" id="ARBA00022827"/>
    </source>
</evidence>
<feature type="domain" description="FAD-binding" evidence="6">
    <location>
        <begin position="110"/>
        <end position="179"/>
    </location>
</feature>
<dbReference type="PRINTS" id="PR00420">
    <property type="entry name" value="RNGMNOXGNASE"/>
</dbReference>
<evidence type="ECO:0000259" key="6">
    <source>
        <dbReference type="Pfam" id="PF01494"/>
    </source>
</evidence>
<dbReference type="EMBL" id="KQ965734">
    <property type="protein sequence ID" value="KXS20788.1"/>
    <property type="molecule type" value="Genomic_DNA"/>
</dbReference>
<keyword evidence="2" id="KW-0285">Flavoprotein</keyword>
<proteinExistence type="inferred from homology"/>
<dbReference type="InterPro" id="IPR036188">
    <property type="entry name" value="FAD/NAD-bd_sf"/>
</dbReference>
<dbReference type="OrthoDB" id="655030at2759"/>
<reference evidence="7 8" key="1">
    <citation type="journal article" date="2015" name="Genome Biol. Evol.">
        <title>Phylogenomic analyses indicate that early fungi evolved digesting cell walls of algal ancestors of land plants.</title>
        <authorList>
            <person name="Chang Y."/>
            <person name="Wang S."/>
            <person name="Sekimoto S."/>
            <person name="Aerts A.L."/>
            <person name="Choi C."/>
            <person name="Clum A."/>
            <person name="LaButti K.M."/>
            <person name="Lindquist E.A."/>
            <person name="Yee Ngan C."/>
            <person name="Ohm R.A."/>
            <person name="Salamov A.A."/>
            <person name="Grigoriev I.V."/>
            <person name="Spatafora J.W."/>
            <person name="Berbee M.L."/>
        </authorList>
    </citation>
    <scope>NUCLEOTIDE SEQUENCE [LARGE SCALE GENOMIC DNA]</scope>
    <source>
        <strain evidence="7 8">JEL478</strain>
    </source>
</reference>
<dbReference type="SUPFAM" id="SSF51905">
    <property type="entry name" value="FAD/NAD(P)-binding domain"/>
    <property type="match status" value="1"/>
</dbReference>
<dbReference type="Proteomes" id="UP000070544">
    <property type="component" value="Unassembled WGS sequence"/>
</dbReference>
<dbReference type="STRING" id="1344416.A0A139AVM6"/>
<evidence type="ECO:0000256" key="1">
    <source>
        <dbReference type="ARBA" id="ARBA00007992"/>
    </source>
</evidence>
<dbReference type="GO" id="GO:0004497">
    <property type="term" value="F:monooxygenase activity"/>
    <property type="evidence" value="ECO:0007669"/>
    <property type="project" value="UniProtKB-KW"/>
</dbReference>
<comment type="similarity">
    <text evidence="1">Belongs to the paxM FAD-dependent monooxygenase family.</text>
</comment>
<dbReference type="InterPro" id="IPR002938">
    <property type="entry name" value="FAD-bd"/>
</dbReference>
<gene>
    <name evidence="7" type="ORF">M427DRAFT_51748</name>
</gene>
<dbReference type="Pfam" id="PF01494">
    <property type="entry name" value="FAD_binding_3"/>
    <property type="match status" value="1"/>
</dbReference>
<dbReference type="AlphaFoldDB" id="A0A139AVM6"/>
<dbReference type="GO" id="GO:0071949">
    <property type="term" value="F:FAD binding"/>
    <property type="evidence" value="ECO:0007669"/>
    <property type="project" value="InterPro"/>
</dbReference>
<keyword evidence="5" id="KW-0503">Monooxygenase</keyword>
<name>A0A139AVM6_GONPJ</name>
<keyword evidence="8" id="KW-1185">Reference proteome</keyword>
<keyword evidence="3" id="KW-0274">FAD</keyword>
<evidence type="ECO:0000256" key="4">
    <source>
        <dbReference type="ARBA" id="ARBA00023002"/>
    </source>
</evidence>
<dbReference type="PANTHER" id="PTHR13789:SF309">
    <property type="entry name" value="PUTATIVE (AFU_ORTHOLOGUE AFUA_6G14510)-RELATED"/>
    <property type="match status" value="1"/>
</dbReference>
<dbReference type="Gene3D" id="3.50.50.60">
    <property type="entry name" value="FAD/NAD(P)-binding domain"/>
    <property type="match status" value="1"/>
</dbReference>